<sequence length="1206" mass="129146">MNRFRTKKRAKDDLAAGRTSEDSEQSSLSFFRKGKKSQQEESKKEFDLTTALPTNDDFRTSLLMNNLSARFSMLREQDDPNTKIGKASDDSVLYPKRQSRMADFGFGHGAGLSDIAEVESIRGTGFPRATSVGSDETDSANGGSVLTRGRPTEGNVLFGGRQKIYKIPAASEGGMAGRAVYEDDVAVSAFQRWRQTERQKTLEGLTGPATDEDEPPRSESPPSMRFGNKRETASTTSSASMMARNSTAATSVTSQIANIKEAQSLSSAASSAVTSPIPERNVIRTRRLYEQHSNQDAKENAPGSVLSRIEALTRPRPFNTRTPDLPIRSDTNRTILNKTSAPSLRSLSPKPVGRPIGDLDRGVKSQLETKRNDVGGVPASSSPASETGEQVVLPILAKDVGKATAMGIFQKPTQSYDESQYVQRQLQLQQGRETPTLMQRADTSGRNTPVSAEPERKPVTIGVRPPVPNVVLPPTPATETGVLSAAKTDSTTPEPANIPRPSDKDHPAFRQSPLTSLPSSHSVSKEKLLGDDLKPPVDGSRPASPEDSPTLGPTSGLSGLVRQHLRTESVESSLNRTSMNPISSGSRFNFDSGSPSLLAETGVALSPWPSSDQDWIGPGPVSESKAATPEVRESEPQSKPDVSATPTPDRTSTATDDEVDDFANQLANARRRVREKLTSYVESDSSRAPSPSLLPVDSSSMSGPPPNGTGILKPKTSRGSLIDRTRNVPTGPPKNMKIMGLGASTQPGKEEKDHPSLETMKEEGERAPNGQPGHKVSSSASSDQSTKDKDEGINAHPGLKAFRQARRELQKRKELETLARHQAAQTSQALDESPEQRPDVPAPRGQRTPSRDRKPPPVSYRQPPPVDDHSYSSPPGARPSGERSRSGSEASNGRSNSRPPRLRTNNNTSPHEQYGPPSQNRPMLRSPAIPGPADSKGSYFNRGAPSPAPSPHPDRSWSSTNLALHTGRPGLDQHSGQPSPISPMGLPSPSPYTSGASPAGTPTTLGPRPRLSSASQSPALGPSHHAGSGPTKRAVDKREISEPTFVMSTSRVPTNALPHHAPPQSPPPQYPPPPRQAPPMIPTAGTRSRSSSRAADSAPPLPPINPRRRREDSRPRQSTQNGEMTSPRMPHPSSGIPSPTSDDEPGNRPEQRRVLRKPPPDMPGGGPRPLPGLMRDTNPPFVAKGPPTSRTAPPGQNMGGLPGGMI</sequence>
<feature type="compositionally biased region" description="Pro residues" evidence="1">
    <location>
        <begin position="1060"/>
        <end position="1081"/>
    </location>
</feature>
<dbReference type="GeneID" id="87813207"/>
<reference evidence="2" key="1">
    <citation type="journal article" date="2023" name="Mol. Phylogenet. Evol.">
        <title>Genome-scale phylogeny and comparative genomics of the fungal order Sordariales.</title>
        <authorList>
            <person name="Hensen N."/>
            <person name="Bonometti L."/>
            <person name="Westerberg I."/>
            <person name="Brannstrom I.O."/>
            <person name="Guillou S."/>
            <person name="Cros-Aarteil S."/>
            <person name="Calhoun S."/>
            <person name="Haridas S."/>
            <person name="Kuo A."/>
            <person name="Mondo S."/>
            <person name="Pangilinan J."/>
            <person name="Riley R."/>
            <person name="LaButti K."/>
            <person name="Andreopoulos B."/>
            <person name="Lipzen A."/>
            <person name="Chen C."/>
            <person name="Yan M."/>
            <person name="Daum C."/>
            <person name="Ng V."/>
            <person name="Clum A."/>
            <person name="Steindorff A."/>
            <person name="Ohm R.A."/>
            <person name="Martin F."/>
            <person name="Silar P."/>
            <person name="Natvig D.O."/>
            <person name="Lalanne C."/>
            <person name="Gautier V."/>
            <person name="Ament-Velasquez S.L."/>
            <person name="Kruys A."/>
            <person name="Hutchinson M.I."/>
            <person name="Powell A.J."/>
            <person name="Barry K."/>
            <person name="Miller A.N."/>
            <person name="Grigoriev I.V."/>
            <person name="Debuchy R."/>
            <person name="Gladieux P."/>
            <person name="Hiltunen Thoren M."/>
            <person name="Johannesson H."/>
        </authorList>
    </citation>
    <scope>NUCLEOTIDE SEQUENCE</scope>
    <source>
        <strain evidence="2">CBS 141.50</strain>
    </source>
</reference>
<feature type="region of interest" description="Disordered" evidence="1">
    <location>
        <begin position="316"/>
        <end position="388"/>
    </location>
</feature>
<feature type="compositionally biased region" description="Basic and acidic residues" evidence="1">
    <location>
        <begin position="748"/>
        <end position="766"/>
    </location>
</feature>
<feature type="compositionally biased region" description="Low complexity" evidence="1">
    <location>
        <begin position="775"/>
        <end position="784"/>
    </location>
</feature>
<dbReference type="RefSeq" id="XP_062639003.1">
    <property type="nucleotide sequence ID" value="XM_062776594.1"/>
</dbReference>
<protein>
    <submittedName>
        <fullName evidence="2">Uncharacterized protein</fullName>
    </submittedName>
</protein>
<feature type="compositionally biased region" description="Pro residues" evidence="1">
    <location>
        <begin position="1160"/>
        <end position="1170"/>
    </location>
</feature>
<reference evidence="2" key="2">
    <citation type="submission" date="2023-05" db="EMBL/GenBank/DDBJ databases">
        <authorList>
            <consortium name="Lawrence Berkeley National Laboratory"/>
            <person name="Steindorff A."/>
            <person name="Hensen N."/>
            <person name="Bonometti L."/>
            <person name="Westerberg I."/>
            <person name="Brannstrom I.O."/>
            <person name="Guillou S."/>
            <person name="Cros-Aarteil S."/>
            <person name="Calhoun S."/>
            <person name="Haridas S."/>
            <person name="Kuo A."/>
            <person name="Mondo S."/>
            <person name="Pangilinan J."/>
            <person name="Riley R."/>
            <person name="Labutti K."/>
            <person name="Andreopoulos B."/>
            <person name="Lipzen A."/>
            <person name="Chen C."/>
            <person name="Yanf M."/>
            <person name="Daum C."/>
            <person name="Ng V."/>
            <person name="Clum A."/>
            <person name="Ohm R."/>
            <person name="Martin F."/>
            <person name="Silar P."/>
            <person name="Natvig D."/>
            <person name="Lalanne C."/>
            <person name="Gautier V."/>
            <person name="Ament-Velasquez S.L."/>
            <person name="Kruys A."/>
            <person name="Hutchinson M.I."/>
            <person name="Powell A.J."/>
            <person name="Barry K."/>
            <person name="Miller A.N."/>
            <person name="Grigoriev I.V."/>
            <person name="Debuchy R."/>
            <person name="Gladieux P."/>
            <person name="Thoren M.H."/>
            <person name="Johannesson H."/>
        </authorList>
    </citation>
    <scope>NUCLEOTIDE SEQUENCE</scope>
    <source>
        <strain evidence="2">CBS 141.50</strain>
    </source>
</reference>
<feature type="compositionally biased region" description="Basic and acidic residues" evidence="1">
    <location>
        <begin position="523"/>
        <end position="535"/>
    </location>
</feature>
<feature type="compositionally biased region" description="Polar residues" evidence="1">
    <location>
        <begin position="991"/>
        <end position="1004"/>
    </location>
</feature>
<feature type="compositionally biased region" description="Polar residues" evidence="1">
    <location>
        <begin position="431"/>
        <end position="450"/>
    </location>
</feature>
<feature type="compositionally biased region" description="Basic and acidic residues" evidence="1">
    <location>
        <begin position="37"/>
        <end position="47"/>
    </location>
</feature>
<gene>
    <name evidence="2" type="ORF">C8A04DRAFT_10475</name>
</gene>
<feature type="compositionally biased region" description="Low complexity" evidence="1">
    <location>
        <begin position="1087"/>
        <end position="1098"/>
    </location>
</feature>
<feature type="region of interest" description="Disordered" evidence="1">
    <location>
        <begin position="197"/>
        <end position="242"/>
    </location>
</feature>
<feature type="compositionally biased region" description="Polar residues" evidence="1">
    <location>
        <begin position="903"/>
        <end position="921"/>
    </location>
</feature>
<feature type="compositionally biased region" description="Low complexity" evidence="1">
    <location>
        <begin position="887"/>
        <end position="898"/>
    </location>
</feature>
<feature type="compositionally biased region" description="Polar residues" evidence="1">
    <location>
        <begin position="644"/>
        <end position="654"/>
    </location>
</feature>
<feature type="compositionally biased region" description="Basic and acidic residues" evidence="1">
    <location>
        <begin position="805"/>
        <end position="819"/>
    </location>
</feature>
<feature type="compositionally biased region" description="Gly residues" evidence="1">
    <location>
        <begin position="1197"/>
        <end position="1206"/>
    </location>
</feature>
<feature type="region of interest" description="Disordered" evidence="1">
    <location>
        <begin position="675"/>
        <end position="1206"/>
    </location>
</feature>
<feature type="compositionally biased region" description="Polar residues" evidence="1">
    <location>
        <begin position="570"/>
        <end position="595"/>
    </location>
</feature>
<dbReference type="Proteomes" id="UP001302676">
    <property type="component" value="Unassembled WGS sequence"/>
</dbReference>
<feature type="region of interest" description="Disordered" evidence="1">
    <location>
        <begin position="1"/>
        <end position="48"/>
    </location>
</feature>
<organism evidence="2 3">
    <name type="scientific">Dichotomopilus funicola</name>
    <dbReference type="NCBI Taxonomy" id="1934379"/>
    <lineage>
        <taxon>Eukaryota</taxon>
        <taxon>Fungi</taxon>
        <taxon>Dikarya</taxon>
        <taxon>Ascomycota</taxon>
        <taxon>Pezizomycotina</taxon>
        <taxon>Sordariomycetes</taxon>
        <taxon>Sordariomycetidae</taxon>
        <taxon>Sordariales</taxon>
        <taxon>Chaetomiaceae</taxon>
        <taxon>Dichotomopilus</taxon>
    </lineage>
</organism>
<name>A0AAN6V6I0_9PEZI</name>
<keyword evidence="3" id="KW-1185">Reference proteome</keyword>
<feature type="compositionally biased region" description="Pro residues" evidence="1">
    <location>
        <begin position="465"/>
        <end position="476"/>
    </location>
</feature>
<proteinExistence type="predicted"/>
<dbReference type="EMBL" id="MU853567">
    <property type="protein sequence ID" value="KAK4145632.1"/>
    <property type="molecule type" value="Genomic_DNA"/>
</dbReference>
<feature type="compositionally biased region" description="Polar residues" evidence="1">
    <location>
        <begin position="512"/>
        <end position="522"/>
    </location>
</feature>
<feature type="region of interest" description="Disordered" evidence="1">
    <location>
        <begin position="429"/>
        <end position="660"/>
    </location>
</feature>
<comment type="caution">
    <text evidence="2">The sequence shown here is derived from an EMBL/GenBank/DDBJ whole genome shotgun (WGS) entry which is preliminary data.</text>
</comment>
<feature type="compositionally biased region" description="Basic and acidic residues" evidence="1">
    <location>
        <begin position="10"/>
        <end position="21"/>
    </location>
</feature>
<evidence type="ECO:0000313" key="3">
    <source>
        <dbReference type="Proteomes" id="UP001302676"/>
    </source>
</evidence>
<evidence type="ECO:0000313" key="2">
    <source>
        <dbReference type="EMBL" id="KAK4145632.1"/>
    </source>
</evidence>
<dbReference type="AlphaFoldDB" id="A0AAN6V6I0"/>
<feature type="compositionally biased region" description="Polar residues" evidence="1">
    <location>
        <begin position="379"/>
        <end position="388"/>
    </location>
</feature>
<feature type="compositionally biased region" description="Basic and acidic residues" evidence="1">
    <location>
        <begin position="357"/>
        <end position="373"/>
    </location>
</feature>
<feature type="compositionally biased region" description="Low complexity" evidence="1">
    <location>
        <begin position="233"/>
        <end position="242"/>
    </location>
</feature>
<evidence type="ECO:0000256" key="1">
    <source>
        <dbReference type="SAM" id="MobiDB-lite"/>
    </source>
</evidence>
<feature type="compositionally biased region" description="Polar residues" evidence="1">
    <location>
        <begin position="332"/>
        <end position="346"/>
    </location>
</feature>
<feature type="region of interest" description="Disordered" evidence="1">
    <location>
        <begin position="126"/>
        <end position="153"/>
    </location>
</feature>
<feature type="compositionally biased region" description="Low complexity" evidence="1">
    <location>
        <begin position="689"/>
        <end position="702"/>
    </location>
</feature>
<accession>A0AAN6V6I0</accession>
<feature type="compositionally biased region" description="Pro residues" evidence="1">
    <location>
        <begin position="856"/>
        <end position="865"/>
    </location>
</feature>
<feature type="compositionally biased region" description="Polar residues" evidence="1">
    <location>
        <begin position="131"/>
        <end position="144"/>
    </location>
</feature>